<dbReference type="Proteomes" id="UP000233766">
    <property type="component" value="Unassembled WGS sequence"/>
</dbReference>
<dbReference type="SUPFAM" id="SSF56601">
    <property type="entry name" value="beta-lactamase/transpeptidase-like"/>
    <property type="match status" value="1"/>
</dbReference>
<dbReference type="EMBL" id="PJMW01000002">
    <property type="protein sequence ID" value="PKV80367.1"/>
    <property type="molecule type" value="Genomic_DNA"/>
</dbReference>
<evidence type="ECO:0008006" key="3">
    <source>
        <dbReference type="Google" id="ProtNLM"/>
    </source>
</evidence>
<comment type="caution">
    <text evidence="1">The sequence shown here is derived from an EMBL/GenBank/DDBJ whole genome shotgun (WGS) entry which is preliminary data.</text>
</comment>
<organism evidence="1 2">
    <name type="scientific">Nocardia fluminea</name>
    <dbReference type="NCBI Taxonomy" id="134984"/>
    <lineage>
        <taxon>Bacteria</taxon>
        <taxon>Bacillati</taxon>
        <taxon>Actinomycetota</taxon>
        <taxon>Actinomycetes</taxon>
        <taxon>Mycobacteriales</taxon>
        <taxon>Nocardiaceae</taxon>
        <taxon>Nocardia</taxon>
    </lineage>
</organism>
<dbReference type="InterPro" id="IPR012338">
    <property type="entry name" value="Beta-lactam/transpept-like"/>
</dbReference>
<name>A0A2N3VFJ0_9NOCA</name>
<keyword evidence="2" id="KW-1185">Reference proteome</keyword>
<gene>
    <name evidence="1" type="ORF">ATK86_4791</name>
</gene>
<dbReference type="AlphaFoldDB" id="A0A2N3VFJ0"/>
<sequence>MGGGEDSVVKSTGTAAACRRLLLCGVLAAAALSTSCATPGTPTAVSAPTVTVNSEDAWHPGLSIGLPDSLAAEFTLLQSTLPGQVGMALMPVGGGRMTIYGDWTTGIAWSTIKIPLAVAALRHDSDQSIFEMVEAAITVSDNEAAEGLWESLGDAPEAADAVQQILDEAGDAATGKAGTRTELDGTSFGGTEWSLANQVRFASRLPCLPQAEVVTSLMGEITEDQGWGLGLLDDTEFKGGWGPDDVTGIYTVRQFGLVPVGSGQLAVALAAQADSGSFDDTTALLDRMALLLARHLPNLRGGVCPR</sequence>
<accession>A0A2N3VFJ0</accession>
<evidence type="ECO:0000313" key="2">
    <source>
        <dbReference type="Proteomes" id="UP000233766"/>
    </source>
</evidence>
<evidence type="ECO:0000313" key="1">
    <source>
        <dbReference type="EMBL" id="PKV80367.1"/>
    </source>
</evidence>
<protein>
    <recommendedName>
        <fullName evidence="3">Beta-lactamase class A</fullName>
    </recommendedName>
</protein>
<proteinExistence type="predicted"/>
<dbReference type="Gene3D" id="3.40.710.10">
    <property type="entry name" value="DD-peptidase/beta-lactamase superfamily"/>
    <property type="match status" value="1"/>
</dbReference>
<reference evidence="1 2" key="1">
    <citation type="submission" date="2017-12" db="EMBL/GenBank/DDBJ databases">
        <title>Sequencing the genomes of 1000 Actinobacteria strains.</title>
        <authorList>
            <person name="Klenk H.-P."/>
        </authorList>
    </citation>
    <scope>NUCLEOTIDE SEQUENCE [LARGE SCALE GENOMIC DNA]</scope>
    <source>
        <strain evidence="1 2">DSM 44489</strain>
    </source>
</reference>